<feature type="transmembrane region" description="Helical" evidence="6">
    <location>
        <begin position="214"/>
        <end position="236"/>
    </location>
</feature>
<evidence type="ECO:0000313" key="9">
    <source>
        <dbReference type="EMBL" id="AJB40054.1"/>
    </source>
</evidence>
<feature type="transmembrane region" description="Helical" evidence="6">
    <location>
        <begin position="361"/>
        <end position="380"/>
    </location>
</feature>
<dbReference type="RefSeq" id="WP_039486948.1">
    <property type="nucleotide sequence ID" value="NZ_CP007548.1"/>
</dbReference>
<reference evidence="9 10" key="1">
    <citation type="journal article" date="2014" name="PLoS Negl. Trop. Dis.">
        <title>Whole Genome Sequence of the Treponema pallidum subsp. endemicum Strain Bosnia A: The Genome Is Related to Yaws Treponemes but Contains Few Loci Similar to Syphilis Treponemes.</title>
        <authorList>
            <person name="Staudova B."/>
            <person name="Strouhal M."/>
            <person name="Zobanikova M."/>
            <person name="Cejkova D."/>
            <person name="Fulton L.L."/>
            <person name="Chen L."/>
            <person name="Giacani L."/>
            <person name="Centurion-Lara A."/>
            <person name="Bruisten S.M."/>
            <person name="Sodergren E."/>
            <person name="Weinstock G.M."/>
            <person name="Smajs D."/>
        </authorList>
    </citation>
    <scope>NUCLEOTIDE SEQUENCE [LARGE SCALE GENOMIC DNA]</scope>
    <source>
        <strain evidence="9 10">Bosnia A</strain>
    </source>
</reference>
<evidence type="ECO:0000256" key="1">
    <source>
        <dbReference type="ARBA" id="ARBA00022500"/>
    </source>
</evidence>
<dbReference type="GO" id="GO:0005886">
    <property type="term" value="C:plasma membrane"/>
    <property type="evidence" value="ECO:0007669"/>
    <property type="project" value="TreeGrafter"/>
</dbReference>
<dbReference type="SMART" id="SM00283">
    <property type="entry name" value="MA"/>
    <property type="match status" value="1"/>
</dbReference>
<keyword evidence="4" id="KW-0175">Coiled coil</keyword>
<keyword evidence="1" id="KW-0145">Chemotaxis</keyword>
<feature type="transmembrane region" description="Helical" evidence="6">
    <location>
        <begin position="300"/>
        <end position="318"/>
    </location>
</feature>
<dbReference type="PRINTS" id="PR00260">
    <property type="entry name" value="CHEMTRNSDUCR"/>
</dbReference>
<proteinExistence type="inferred from homology"/>
<evidence type="ECO:0000256" key="3">
    <source>
        <dbReference type="PROSITE-ProRule" id="PRU00284"/>
    </source>
</evidence>
<dbReference type="SUPFAM" id="SSF58104">
    <property type="entry name" value="Methyl-accepting chemotaxis protein (MCP) signaling domain"/>
    <property type="match status" value="1"/>
</dbReference>
<dbReference type="Pfam" id="PF00015">
    <property type="entry name" value="MCPsignal"/>
    <property type="match status" value="1"/>
</dbReference>
<keyword evidence="7" id="KW-0732">Signal</keyword>
<dbReference type="GO" id="GO:0007165">
    <property type="term" value="P:signal transduction"/>
    <property type="evidence" value="ECO:0007669"/>
    <property type="project" value="UniProtKB-KW"/>
</dbReference>
<dbReference type="PROSITE" id="PS50111">
    <property type="entry name" value="CHEMOTAXIS_TRANSDUC_2"/>
    <property type="match status" value="1"/>
</dbReference>
<dbReference type="SUPFAM" id="SSF49785">
    <property type="entry name" value="Galactose-binding domain-like"/>
    <property type="match status" value="1"/>
</dbReference>
<organism evidence="9 10">
    <name type="scientific">Treponema pallidum subsp. endemicum str. Bosnia A</name>
    <dbReference type="NCBI Taxonomy" id="1155776"/>
    <lineage>
        <taxon>Bacteria</taxon>
        <taxon>Pseudomonadati</taxon>
        <taxon>Spirochaetota</taxon>
        <taxon>Spirochaetia</taxon>
        <taxon>Spirochaetales</taxon>
        <taxon>Treponemataceae</taxon>
        <taxon>Treponema</taxon>
    </lineage>
</organism>
<dbReference type="InterPro" id="IPR004089">
    <property type="entry name" value="MCPsignal_dom"/>
</dbReference>
<comment type="similarity">
    <text evidence="2">Belongs to the methyl-accepting chemotaxis (MCP) protein family.</text>
</comment>
<feature type="coiled-coil region" evidence="4">
    <location>
        <begin position="468"/>
        <end position="548"/>
    </location>
</feature>
<dbReference type="Gene3D" id="2.60.120.260">
    <property type="entry name" value="Galactose-binding domain-like"/>
    <property type="match status" value="1"/>
</dbReference>
<keyword evidence="3" id="KW-0807">Transducer</keyword>
<keyword evidence="6" id="KW-1133">Transmembrane helix</keyword>
<dbReference type="GO" id="GO:0004888">
    <property type="term" value="F:transmembrane signaling receptor activity"/>
    <property type="evidence" value="ECO:0007669"/>
    <property type="project" value="InterPro"/>
</dbReference>
<evidence type="ECO:0000259" key="8">
    <source>
        <dbReference type="PROSITE" id="PS50111"/>
    </source>
</evidence>
<name>A0AAU8RKX6_TREPL</name>
<feature type="transmembrane region" description="Helical" evidence="6">
    <location>
        <begin position="392"/>
        <end position="411"/>
    </location>
</feature>
<dbReference type="PANTHER" id="PTHR43531:SF11">
    <property type="entry name" value="METHYL-ACCEPTING CHEMOTAXIS PROTEIN 3"/>
    <property type="match status" value="1"/>
</dbReference>
<dbReference type="InterPro" id="IPR051310">
    <property type="entry name" value="MCP_chemotaxis"/>
</dbReference>
<feature type="chain" id="PRO_5043448432" evidence="7">
    <location>
        <begin position="36"/>
        <end position="815"/>
    </location>
</feature>
<accession>A0AAU8RKX6</accession>
<sequence>MDVSRIVRGVKYRAITYSYVFAFALSAAVSHTALPAPPSAENGVLDLRQWDFSSGDALLSLSGTWGFHWNELLTHSAEQPAAFMTVPSLWTKPRGAVQIPAIQAYPHYGCATYTLKILLPPRAPSLALSCDTLNYAARIYANGHLLTELGTVARNRADAVPYVHPAEVWLPTHEPEIDVCIQVSNYHSLRPGIVGEVHLGSVSRVRTRVLRKDVLEAMTIGFAFTIFAYYLAMFCFRRLSSCSRKSYAENERADTAGVLGVSEKSLYACSLFSLLIVVRLLLTGNAFLPRLITIGWDPMVRLEYLTLAFSGVSCLYYLSTLYPGLVNQSFVVAFGAEGLAYAVIILLLPPASFARLLPLQQLFVLLLLGIVLWVMCKVLYRKKRGAVPLSMGVLVLGVTALHDVLLAVGVLSGAPLLIFGFVGFLVTQTALIEWQVVLDGRTAQRLSQDLSSSSQRLERLFGEVRRTAQELSHNEQNLTETMDRAEQVVQDLTRYTGAVREELAVQGEGFSQTRVVNEELGSSLRELDEQMEAQGERAREALEAVERLGSTVHNLRGKFSAVHADFEAITTASKTGKECVGRMMEVIEEITSRSRGLAVTNALVVDISGRTNLLAMNAAIEAAHAGDAGRGFAVVAGEIRSLAARTAAESGATGKMLKEIEAVIGESGHASAGVAQSFTDIRGKVDGFSTILADISGAVQVVGEENERTVERMRTVTGQLCTAREQGKVIAEVCTRGAAHAERLTRDAQKVCAEVETMIGNVEVLTEVVARTRAVELHTREVIARLSGLLDSNIPTDEPQSEYRHGGGGVGGAYR</sequence>
<protein>
    <submittedName>
        <fullName evidence="9">Methyl-accepting chemotaxis protein</fullName>
    </submittedName>
</protein>
<feature type="domain" description="Methyl-accepting transducer" evidence="8">
    <location>
        <begin position="509"/>
        <end position="742"/>
    </location>
</feature>
<keyword evidence="6" id="KW-0472">Membrane</keyword>
<dbReference type="EMBL" id="CP007548">
    <property type="protein sequence ID" value="AJB40054.1"/>
    <property type="molecule type" value="Genomic_DNA"/>
</dbReference>
<dbReference type="AlphaFoldDB" id="A0AAU8RKX6"/>
<feature type="signal peptide" evidence="7">
    <location>
        <begin position="1"/>
        <end position="35"/>
    </location>
</feature>
<dbReference type="PANTHER" id="PTHR43531">
    <property type="entry name" value="PROTEIN ICFG"/>
    <property type="match status" value="1"/>
</dbReference>
<evidence type="ECO:0000256" key="7">
    <source>
        <dbReference type="SAM" id="SignalP"/>
    </source>
</evidence>
<evidence type="ECO:0000256" key="6">
    <source>
        <dbReference type="SAM" id="Phobius"/>
    </source>
</evidence>
<feature type="region of interest" description="Disordered" evidence="5">
    <location>
        <begin position="794"/>
        <end position="815"/>
    </location>
</feature>
<dbReference type="GO" id="GO:0006935">
    <property type="term" value="P:chemotaxis"/>
    <property type="evidence" value="ECO:0007669"/>
    <property type="project" value="UniProtKB-KW"/>
</dbReference>
<feature type="transmembrane region" description="Helical" evidence="6">
    <location>
        <begin position="266"/>
        <end position="288"/>
    </location>
</feature>
<dbReference type="InterPro" id="IPR008979">
    <property type="entry name" value="Galactose-bd-like_sf"/>
</dbReference>
<gene>
    <name evidence="9" type="primary">mcp1</name>
    <name evidence="9" type="ORF">TENDBA_0040</name>
</gene>
<evidence type="ECO:0000256" key="2">
    <source>
        <dbReference type="ARBA" id="ARBA00029447"/>
    </source>
</evidence>
<dbReference type="Proteomes" id="UP000031112">
    <property type="component" value="Chromosome"/>
</dbReference>
<feature type="compositionally biased region" description="Gly residues" evidence="5">
    <location>
        <begin position="806"/>
        <end position="815"/>
    </location>
</feature>
<evidence type="ECO:0000313" key="10">
    <source>
        <dbReference type="Proteomes" id="UP000031112"/>
    </source>
</evidence>
<evidence type="ECO:0000256" key="4">
    <source>
        <dbReference type="SAM" id="Coils"/>
    </source>
</evidence>
<dbReference type="InterPro" id="IPR004090">
    <property type="entry name" value="Chemotax_Me-accpt_rcpt"/>
</dbReference>
<keyword evidence="6" id="KW-0812">Transmembrane</keyword>
<feature type="transmembrane region" description="Helical" evidence="6">
    <location>
        <begin position="330"/>
        <end position="349"/>
    </location>
</feature>
<evidence type="ECO:0000256" key="5">
    <source>
        <dbReference type="SAM" id="MobiDB-lite"/>
    </source>
</evidence>
<dbReference type="Gene3D" id="1.10.287.950">
    <property type="entry name" value="Methyl-accepting chemotaxis protein"/>
    <property type="match status" value="1"/>
</dbReference>